<dbReference type="AlphaFoldDB" id="A0A164UFY9"/>
<evidence type="ECO:0000259" key="3">
    <source>
        <dbReference type="PROSITE" id="PS51253"/>
    </source>
</evidence>
<reference evidence="4 5" key="1">
    <citation type="journal article" date="2016" name="Mol. Biol. Evol.">
        <title>Comparative Genomics of Early-Diverging Mushroom-Forming Fungi Provides Insights into the Origins of Lignocellulose Decay Capabilities.</title>
        <authorList>
            <person name="Nagy L.G."/>
            <person name="Riley R."/>
            <person name="Tritt A."/>
            <person name="Adam C."/>
            <person name="Daum C."/>
            <person name="Floudas D."/>
            <person name="Sun H."/>
            <person name="Yadav J.S."/>
            <person name="Pangilinan J."/>
            <person name="Larsson K.H."/>
            <person name="Matsuura K."/>
            <person name="Barry K."/>
            <person name="Labutti K."/>
            <person name="Kuo R."/>
            <person name="Ohm R.A."/>
            <person name="Bhattacharya S.S."/>
            <person name="Shirouzu T."/>
            <person name="Yoshinaga Y."/>
            <person name="Martin F.M."/>
            <person name="Grigoriev I.V."/>
            <person name="Hibbett D.S."/>
        </authorList>
    </citation>
    <scope>NUCLEOTIDE SEQUENCE [LARGE SCALE GENOMIC DNA]</scope>
    <source>
        <strain evidence="4 5">HHB9708</strain>
    </source>
</reference>
<dbReference type="Proteomes" id="UP000076722">
    <property type="component" value="Unassembled WGS sequence"/>
</dbReference>
<feature type="domain" description="HTH CENPB-type" evidence="3">
    <location>
        <begin position="377"/>
        <end position="450"/>
    </location>
</feature>
<dbReference type="SMART" id="SM00674">
    <property type="entry name" value="CENPB"/>
    <property type="match status" value="1"/>
</dbReference>
<dbReference type="PANTHER" id="PTHR19303">
    <property type="entry name" value="TRANSPOSON"/>
    <property type="match status" value="1"/>
</dbReference>
<dbReference type="PROSITE" id="PS51253">
    <property type="entry name" value="HTH_CENPB"/>
    <property type="match status" value="1"/>
</dbReference>
<proteinExistence type="predicted"/>
<dbReference type="GO" id="GO:0003677">
    <property type="term" value="F:DNA binding"/>
    <property type="evidence" value="ECO:0007669"/>
    <property type="project" value="UniProtKB-KW"/>
</dbReference>
<dbReference type="SUPFAM" id="SSF46689">
    <property type="entry name" value="Homeodomain-like"/>
    <property type="match status" value="1"/>
</dbReference>
<accession>A0A164UFY9</accession>
<gene>
    <name evidence="4" type="ORF">SISNIDRAFT_103959</name>
</gene>
<feature type="region of interest" description="Disordered" evidence="2">
    <location>
        <begin position="170"/>
        <end position="243"/>
    </location>
</feature>
<dbReference type="InterPro" id="IPR050863">
    <property type="entry name" value="CenT-Element_Derived"/>
</dbReference>
<dbReference type="InterPro" id="IPR006600">
    <property type="entry name" value="HTH_CenpB_DNA-bd_dom"/>
</dbReference>
<name>A0A164UFY9_9AGAM</name>
<organism evidence="4 5">
    <name type="scientific">Sistotremastrum niveocremeum HHB9708</name>
    <dbReference type="NCBI Taxonomy" id="1314777"/>
    <lineage>
        <taxon>Eukaryota</taxon>
        <taxon>Fungi</taxon>
        <taxon>Dikarya</taxon>
        <taxon>Basidiomycota</taxon>
        <taxon>Agaricomycotina</taxon>
        <taxon>Agaricomycetes</taxon>
        <taxon>Sistotremastrales</taxon>
        <taxon>Sistotremastraceae</taxon>
        <taxon>Sertulicium</taxon>
        <taxon>Sertulicium niveocremeum</taxon>
    </lineage>
</organism>
<feature type="compositionally biased region" description="Polar residues" evidence="2">
    <location>
        <begin position="486"/>
        <end position="499"/>
    </location>
</feature>
<dbReference type="Gene3D" id="1.10.10.60">
    <property type="entry name" value="Homeodomain-like"/>
    <property type="match status" value="2"/>
</dbReference>
<feature type="region of interest" description="Disordered" evidence="2">
    <location>
        <begin position="267"/>
        <end position="302"/>
    </location>
</feature>
<feature type="region of interest" description="Disordered" evidence="2">
    <location>
        <begin position="448"/>
        <end position="551"/>
    </location>
</feature>
<dbReference type="Pfam" id="PF03221">
    <property type="entry name" value="HTH_Tnp_Tc5"/>
    <property type="match status" value="1"/>
</dbReference>
<dbReference type="EMBL" id="KV419408">
    <property type="protein sequence ID" value="KZS93195.1"/>
    <property type="molecule type" value="Genomic_DNA"/>
</dbReference>
<feature type="compositionally biased region" description="Low complexity" evidence="2">
    <location>
        <begin position="203"/>
        <end position="243"/>
    </location>
</feature>
<feature type="compositionally biased region" description="Basic and acidic residues" evidence="2">
    <location>
        <begin position="461"/>
        <end position="471"/>
    </location>
</feature>
<dbReference type="STRING" id="1314777.A0A164UFY9"/>
<evidence type="ECO:0000256" key="1">
    <source>
        <dbReference type="ARBA" id="ARBA00023125"/>
    </source>
</evidence>
<evidence type="ECO:0000313" key="5">
    <source>
        <dbReference type="Proteomes" id="UP000076722"/>
    </source>
</evidence>
<keyword evidence="5" id="KW-1185">Reference proteome</keyword>
<dbReference type="OrthoDB" id="9909311at2759"/>
<evidence type="ECO:0000313" key="4">
    <source>
        <dbReference type="EMBL" id="KZS93195.1"/>
    </source>
</evidence>
<protein>
    <recommendedName>
        <fullName evidence="3">HTH CENPB-type domain-containing protein</fullName>
    </recommendedName>
</protein>
<evidence type="ECO:0000256" key="2">
    <source>
        <dbReference type="SAM" id="MobiDB-lite"/>
    </source>
</evidence>
<sequence>MDDAGDAAYFSTFGQPTHDLQLSSYDHDLLHHPQAFQDPPIFTNQLHASSADSSHPHSLPVSLQYPQLSLPIDQPYALPHEQALAMTAANDLMMNPMLQPPLPIASPTRVVTRQQKRLADASTGDPTFFNDASFVARDAQGDMGRIELAEQGLTLDQATTYTFSQPQNLIFRPSHLPGHPRRVPSYANKANDMPPPASPSLVSTNHSSFDFSQSSSSSFMSRSGRSASPALSATSSSPTSISSFSQTAKASSFSFSEAGAALSKANLTPILPGPAPPAAPVVEEREERKPSKVETPAPGEKSETFVDVMNTVGEPRRRKARVANVDRKAICIWASTHSGVTQDELASRYGVERSTISKIVKNKERWLNTPEESNVQAIVRHRPSKFPELESRLKPWLVQMAMAKRTITDKSIKEKAREVALALNISDEKFRASAGWIENFKHRHGIRKGLFPLPRPSCTSESDRSEDELGHPRKRRRVDVEGADSEGNQLAMPSSSETHNAVEESRISAQSYPDVNRERSNQEMARYAPPASRPPGDSPPPSAPYYSPSTYMPMPTPTTPYTPNALQNHVNVFGQPVNWTPQSQSQVYQQRVLPPPKTKSPVEAFNTIFDWIKSQPPEFASRQEKEVLVGLSHKASRSAPAEDPDSKT</sequence>
<dbReference type="GO" id="GO:0005634">
    <property type="term" value="C:nucleus"/>
    <property type="evidence" value="ECO:0007669"/>
    <property type="project" value="TreeGrafter"/>
</dbReference>
<dbReference type="PANTHER" id="PTHR19303:SF70">
    <property type="entry name" value="HTH CENPB-TYPE DOMAIN-CONTAINING PROTEIN"/>
    <property type="match status" value="1"/>
</dbReference>
<feature type="compositionally biased region" description="Basic and acidic residues" evidence="2">
    <location>
        <begin position="282"/>
        <end position="292"/>
    </location>
</feature>
<feature type="compositionally biased region" description="Pro residues" evidence="2">
    <location>
        <begin position="531"/>
        <end position="543"/>
    </location>
</feature>
<keyword evidence="1" id="KW-0238">DNA-binding</keyword>
<dbReference type="InterPro" id="IPR009057">
    <property type="entry name" value="Homeodomain-like_sf"/>
</dbReference>